<evidence type="ECO:0000256" key="3">
    <source>
        <dbReference type="ARBA" id="ARBA00023163"/>
    </source>
</evidence>
<evidence type="ECO:0000256" key="2">
    <source>
        <dbReference type="ARBA" id="ARBA00023125"/>
    </source>
</evidence>
<reference evidence="7" key="1">
    <citation type="submission" date="2016-10" db="EMBL/GenBank/DDBJ databases">
        <authorList>
            <person name="Varghese N."/>
            <person name="Submissions S."/>
        </authorList>
    </citation>
    <scope>NUCLEOTIDE SEQUENCE [LARGE SCALE GENOMIC DNA]</scope>
    <source>
        <strain evidence="7">CGMCC 1.10783</strain>
    </source>
</reference>
<dbReference type="InterPro" id="IPR036271">
    <property type="entry name" value="Tet_transcr_reg_TetR-rel_C_sf"/>
</dbReference>
<name>A0A1G8J632_9MICC</name>
<evidence type="ECO:0000313" key="6">
    <source>
        <dbReference type="EMBL" id="SDI26738.1"/>
    </source>
</evidence>
<dbReference type="InterPro" id="IPR009057">
    <property type="entry name" value="Homeodomain-like_sf"/>
</dbReference>
<feature type="DNA-binding region" description="H-T-H motif" evidence="4">
    <location>
        <begin position="57"/>
        <end position="76"/>
    </location>
</feature>
<dbReference type="PROSITE" id="PS50977">
    <property type="entry name" value="HTH_TETR_2"/>
    <property type="match status" value="1"/>
</dbReference>
<dbReference type="Pfam" id="PF00440">
    <property type="entry name" value="TetR_N"/>
    <property type="match status" value="1"/>
</dbReference>
<dbReference type="AlphaFoldDB" id="A0A1G8J632"/>
<feature type="domain" description="HTH tetR-type" evidence="5">
    <location>
        <begin position="34"/>
        <end position="94"/>
    </location>
</feature>
<sequence>MPYNYHHFCITYNWEVAQKRTDPVAETSTFERGRATRRRLIETAARLGRERHGVQLSVAEIAKAAGAFPNQVTYYFGSKDSLLVHAAFLALLHDTRRIERIGRQAPDAAAFRRNIARAVLALPSLPSVAGALASGIAKAELAPVIDQHLHLLFRQSERFVSQLVDSRGWSLGRPIDVEARTFWSAALGAALLAHAGAHGTGADLDLAGTLTVHDQGGRA</sequence>
<organism evidence="6 7">
    <name type="scientific">Arthrobacter cupressi</name>
    <dbReference type="NCBI Taxonomy" id="1045773"/>
    <lineage>
        <taxon>Bacteria</taxon>
        <taxon>Bacillati</taxon>
        <taxon>Actinomycetota</taxon>
        <taxon>Actinomycetes</taxon>
        <taxon>Micrococcales</taxon>
        <taxon>Micrococcaceae</taxon>
        <taxon>Arthrobacter</taxon>
    </lineage>
</organism>
<evidence type="ECO:0000259" key="5">
    <source>
        <dbReference type="PROSITE" id="PS50977"/>
    </source>
</evidence>
<keyword evidence="1" id="KW-0805">Transcription regulation</keyword>
<dbReference type="Proteomes" id="UP000182130">
    <property type="component" value="Unassembled WGS sequence"/>
</dbReference>
<accession>A0A1G8J632</accession>
<dbReference type="EMBL" id="FNEI01000001">
    <property type="protein sequence ID" value="SDI26738.1"/>
    <property type="molecule type" value="Genomic_DNA"/>
</dbReference>
<dbReference type="InterPro" id="IPR011075">
    <property type="entry name" value="TetR_C"/>
</dbReference>
<keyword evidence="2 4" id="KW-0238">DNA-binding</keyword>
<evidence type="ECO:0000256" key="4">
    <source>
        <dbReference type="PROSITE-ProRule" id="PRU00335"/>
    </source>
</evidence>
<dbReference type="Gene3D" id="1.10.357.10">
    <property type="entry name" value="Tetracycline Repressor, domain 2"/>
    <property type="match status" value="1"/>
</dbReference>
<dbReference type="InterPro" id="IPR001647">
    <property type="entry name" value="HTH_TetR"/>
</dbReference>
<dbReference type="SUPFAM" id="SSF46689">
    <property type="entry name" value="Homeodomain-like"/>
    <property type="match status" value="1"/>
</dbReference>
<evidence type="ECO:0000256" key="1">
    <source>
        <dbReference type="ARBA" id="ARBA00023015"/>
    </source>
</evidence>
<proteinExistence type="predicted"/>
<dbReference type="Pfam" id="PF16914">
    <property type="entry name" value="TetR_C_12"/>
    <property type="match status" value="1"/>
</dbReference>
<dbReference type="SUPFAM" id="SSF48498">
    <property type="entry name" value="Tetracyclin repressor-like, C-terminal domain"/>
    <property type="match status" value="1"/>
</dbReference>
<evidence type="ECO:0000313" key="7">
    <source>
        <dbReference type="Proteomes" id="UP000182130"/>
    </source>
</evidence>
<gene>
    <name evidence="6" type="ORF">SAMN05216555_101476</name>
</gene>
<keyword evidence="3" id="KW-0804">Transcription</keyword>
<dbReference type="GO" id="GO:0003677">
    <property type="term" value="F:DNA binding"/>
    <property type="evidence" value="ECO:0007669"/>
    <property type="project" value="UniProtKB-UniRule"/>
</dbReference>
<dbReference type="STRING" id="1045773.SAMN05216555_101476"/>
<keyword evidence="7" id="KW-1185">Reference proteome</keyword>
<protein>
    <submittedName>
        <fullName evidence="6">Transcriptional regulator, TetR family</fullName>
    </submittedName>
</protein>